<reference evidence="1" key="1">
    <citation type="submission" date="2020-10" db="EMBL/GenBank/DDBJ databases">
        <authorList>
            <person name="Gilroy R."/>
        </authorList>
    </citation>
    <scope>NUCLEOTIDE SEQUENCE</scope>
    <source>
        <strain evidence="1">13361</strain>
    </source>
</reference>
<reference evidence="1" key="2">
    <citation type="journal article" date="2021" name="PeerJ">
        <title>Extensive microbial diversity within the chicken gut microbiome revealed by metagenomics and culture.</title>
        <authorList>
            <person name="Gilroy R."/>
            <person name="Ravi A."/>
            <person name="Getino M."/>
            <person name="Pursley I."/>
            <person name="Horton D.L."/>
            <person name="Alikhan N.F."/>
            <person name="Baker D."/>
            <person name="Gharbi K."/>
            <person name="Hall N."/>
            <person name="Watson M."/>
            <person name="Adriaenssens E.M."/>
            <person name="Foster-Nyarko E."/>
            <person name="Jarju S."/>
            <person name="Secka A."/>
            <person name="Antonio M."/>
            <person name="Oren A."/>
            <person name="Chaudhuri R.R."/>
            <person name="La Ragione R."/>
            <person name="Hildebrand F."/>
            <person name="Pallen M.J."/>
        </authorList>
    </citation>
    <scope>NUCLEOTIDE SEQUENCE</scope>
    <source>
        <strain evidence="1">13361</strain>
    </source>
</reference>
<dbReference type="Proteomes" id="UP000886796">
    <property type="component" value="Unassembled WGS sequence"/>
</dbReference>
<dbReference type="PANTHER" id="PTHR39450">
    <property type="entry name" value="MOLYBDOPTERIN OXIDOREDUCTASE, 4FE-4S CLUSTER-BINDING SUBUNIT"/>
    <property type="match status" value="1"/>
</dbReference>
<dbReference type="InterPro" id="IPR036593">
    <property type="entry name" value="CPE0013-like_sf"/>
</dbReference>
<gene>
    <name evidence="1" type="ORF">IAB74_07195</name>
</gene>
<protein>
    <submittedName>
        <fullName evidence="1">DUF1667 domain-containing protein</fullName>
    </submittedName>
</protein>
<dbReference type="AlphaFoldDB" id="A0A9D0Z2W2"/>
<name>A0A9D0Z2W2_9FIRM</name>
<comment type="caution">
    <text evidence="1">The sequence shown here is derived from an EMBL/GenBank/DDBJ whole genome shotgun (WGS) entry which is preliminary data.</text>
</comment>
<dbReference type="InterPro" id="IPR012460">
    <property type="entry name" value="DUF1667"/>
</dbReference>
<dbReference type="PANTHER" id="PTHR39450:SF1">
    <property type="entry name" value="DUF1667 DOMAIN-CONTAINING PROTEIN"/>
    <property type="match status" value="1"/>
</dbReference>
<dbReference type="SUPFAM" id="SSF160148">
    <property type="entry name" value="CPE0013-like"/>
    <property type="match status" value="1"/>
</dbReference>
<evidence type="ECO:0000313" key="1">
    <source>
        <dbReference type="EMBL" id="HIQ68276.1"/>
    </source>
</evidence>
<sequence length="114" mass="12444">MKRNLSCIICPRGCALEVDLDTLTVTGNTCPRGEDYARQEVTCPMRTLTTTLRVANREHTIVSVKTAAPIPRDKLMEAMEVLKSLPVNAPIALGQVLMEDLYGAQVVATSNIDD</sequence>
<dbReference type="Gene3D" id="3.10.530.10">
    <property type="entry name" value="CPE0013-like"/>
    <property type="match status" value="1"/>
</dbReference>
<proteinExistence type="predicted"/>
<evidence type="ECO:0000313" key="2">
    <source>
        <dbReference type="Proteomes" id="UP000886796"/>
    </source>
</evidence>
<accession>A0A9D0Z2W2</accession>
<dbReference type="Pfam" id="PF07892">
    <property type="entry name" value="DUF1667"/>
    <property type="match status" value="1"/>
</dbReference>
<organism evidence="1 2">
    <name type="scientific">Candidatus Faecousia excrementigallinarum</name>
    <dbReference type="NCBI Taxonomy" id="2840806"/>
    <lineage>
        <taxon>Bacteria</taxon>
        <taxon>Bacillati</taxon>
        <taxon>Bacillota</taxon>
        <taxon>Clostridia</taxon>
        <taxon>Eubacteriales</taxon>
        <taxon>Oscillospiraceae</taxon>
        <taxon>Faecousia</taxon>
    </lineage>
</organism>
<dbReference type="EMBL" id="DVFK01000098">
    <property type="protein sequence ID" value="HIQ68276.1"/>
    <property type="molecule type" value="Genomic_DNA"/>
</dbReference>